<keyword evidence="7 10" id="KW-0472">Membrane</keyword>
<evidence type="ECO:0000256" key="9">
    <source>
        <dbReference type="RuleBase" id="RU003942"/>
    </source>
</evidence>
<dbReference type="PANTHER" id="PTHR30561:SF1">
    <property type="entry name" value="MULTIDRUG TRANSPORTER EMRE"/>
    <property type="match status" value="1"/>
</dbReference>
<evidence type="ECO:0000256" key="4">
    <source>
        <dbReference type="ARBA" id="ARBA00022475"/>
    </source>
</evidence>
<comment type="similarity">
    <text evidence="2">Belongs to the drug/metabolite transporter (DMT) superfamily. Small multidrug resistance (SMR) (TC 2.A.7.1) family. Mmr subfamily.</text>
</comment>
<keyword evidence="12" id="KW-1185">Reference proteome</keyword>
<dbReference type="RefSeq" id="WP_017835867.1">
    <property type="nucleotide sequence ID" value="NZ_JBFTEZ010000001.1"/>
</dbReference>
<name>A0ABV3YCU0_9ACTN</name>
<evidence type="ECO:0000256" key="1">
    <source>
        <dbReference type="ARBA" id="ARBA00004651"/>
    </source>
</evidence>
<keyword evidence="4" id="KW-1003">Cell membrane</keyword>
<feature type="transmembrane region" description="Helical" evidence="10">
    <location>
        <begin position="6"/>
        <end position="23"/>
    </location>
</feature>
<dbReference type="Pfam" id="PF00893">
    <property type="entry name" value="Multi_Drug_Res"/>
    <property type="match status" value="1"/>
</dbReference>
<evidence type="ECO:0000313" key="12">
    <source>
        <dbReference type="Proteomes" id="UP001560293"/>
    </source>
</evidence>
<evidence type="ECO:0000313" key="11">
    <source>
        <dbReference type="EMBL" id="MEX6462769.1"/>
    </source>
</evidence>
<evidence type="ECO:0000256" key="3">
    <source>
        <dbReference type="ARBA" id="ARBA00022448"/>
    </source>
</evidence>
<evidence type="ECO:0000256" key="6">
    <source>
        <dbReference type="ARBA" id="ARBA00022989"/>
    </source>
</evidence>
<dbReference type="Gene3D" id="1.10.3730.20">
    <property type="match status" value="1"/>
</dbReference>
<keyword evidence="5 9" id="KW-0812">Transmembrane</keyword>
<dbReference type="PANTHER" id="PTHR30561">
    <property type="entry name" value="SMR FAMILY PROTON-DEPENDENT DRUG EFFLUX TRANSPORTER SUGE"/>
    <property type="match status" value="1"/>
</dbReference>
<dbReference type="EMBL" id="JBFTEZ010000001">
    <property type="protein sequence ID" value="MEX6462769.1"/>
    <property type="molecule type" value="Genomic_DNA"/>
</dbReference>
<protein>
    <submittedName>
        <fullName evidence="11">Multidrug efflux SMR transporter</fullName>
    </submittedName>
</protein>
<dbReference type="InterPro" id="IPR037185">
    <property type="entry name" value="EmrE-like"/>
</dbReference>
<accession>A0ABV3YCU0</accession>
<keyword evidence="3" id="KW-0813">Transport</keyword>
<reference evidence="12" key="1">
    <citation type="submission" date="2024-07" db="EMBL/GenBank/DDBJ databases">
        <title>Pseudomonas strain that inhibits Aeromonas fish pathogens.</title>
        <authorList>
            <person name="Wildschutte H."/>
        </authorList>
    </citation>
    <scope>NUCLEOTIDE SEQUENCE [LARGE SCALE GENOMIC DNA]</scope>
    <source>
        <strain evidence="12">n60</strain>
    </source>
</reference>
<keyword evidence="8" id="KW-0046">Antibiotic resistance</keyword>
<proteinExistence type="inferred from homology"/>
<feature type="transmembrane region" description="Helical" evidence="10">
    <location>
        <begin position="87"/>
        <end position="105"/>
    </location>
</feature>
<comment type="subcellular location">
    <subcellularLocation>
        <location evidence="1 9">Cell membrane</location>
        <topology evidence="1 9">Multi-pass membrane protein</topology>
    </subcellularLocation>
</comment>
<evidence type="ECO:0000256" key="2">
    <source>
        <dbReference type="ARBA" id="ARBA00007822"/>
    </source>
</evidence>
<evidence type="ECO:0000256" key="8">
    <source>
        <dbReference type="ARBA" id="ARBA00023251"/>
    </source>
</evidence>
<keyword evidence="6 10" id="KW-1133">Transmembrane helix</keyword>
<comment type="caution">
    <text evidence="11">The sequence shown here is derived from an EMBL/GenBank/DDBJ whole genome shotgun (WGS) entry which is preliminary data.</text>
</comment>
<gene>
    <name evidence="11" type="ORF">AB6N35_00110</name>
</gene>
<evidence type="ECO:0000256" key="7">
    <source>
        <dbReference type="ARBA" id="ARBA00023136"/>
    </source>
</evidence>
<evidence type="ECO:0000256" key="10">
    <source>
        <dbReference type="SAM" id="Phobius"/>
    </source>
</evidence>
<dbReference type="Proteomes" id="UP001560293">
    <property type="component" value="Unassembled WGS sequence"/>
</dbReference>
<dbReference type="InterPro" id="IPR045324">
    <property type="entry name" value="Small_multidrug_res"/>
</dbReference>
<dbReference type="InterPro" id="IPR000390">
    <property type="entry name" value="Small_drug/metabolite_transptr"/>
</dbReference>
<evidence type="ECO:0000256" key="5">
    <source>
        <dbReference type="ARBA" id="ARBA00022692"/>
    </source>
</evidence>
<feature type="transmembrane region" description="Helical" evidence="10">
    <location>
        <begin position="54"/>
        <end position="75"/>
    </location>
</feature>
<sequence length="107" mass="11574">MSWVWLILAILLEVVGTLSLRASDGLRKRLWLIPVIVSYSIAFSFLGLSLSAGMAVGVAYGIWISVGIILVAVLARLIWKEPLTKRMLLGMGIIIAGVLSIELASTH</sequence>
<organism evidence="11 12">
    <name type="scientific">Dietzia cinnamea</name>
    <dbReference type="NCBI Taxonomy" id="321318"/>
    <lineage>
        <taxon>Bacteria</taxon>
        <taxon>Bacillati</taxon>
        <taxon>Actinomycetota</taxon>
        <taxon>Actinomycetes</taxon>
        <taxon>Mycobacteriales</taxon>
        <taxon>Dietziaceae</taxon>
        <taxon>Dietzia</taxon>
    </lineage>
</organism>
<dbReference type="SUPFAM" id="SSF103481">
    <property type="entry name" value="Multidrug resistance efflux transporter EmrE"/>
    <property type="match status" value="1"/>
</dbReference>
<feature type="transmembrane region" description="Helical" evidence="10">
    <location>
        <begin position="30"/>
        <end position="48"/>
    </location>
</feature>